<dbReference type="Proteomes" id="UP000789366">
    <property type="component" value="Unassembled WGS sequence"/>
</dbReference>
<dbReference type="EMBL" id="CAJVPW010004674">
    <property type="protein sequence ID" value="CAG8543771.1"/>
    <property type="molecule type" value="Genomic_DNA"/>
</dbReference>
<organism evidence="1 2">
    <name type="scientific">Cetraspora pellucida</name>
    <dbReference type="NCBI Taxonomy" id="1433469"/>
    <lineage>
        <taxon>Eukaryota</taxon>
        <taxon>Fungi</taxon>
        <taxon>Fungi incertae sedis</taxon>
        <taxon>Mucoromycota</taxon>
        <taxon>Glomeromycotina</taxon>
        <taxon>Glomeromycetes</taxon>
        <taxon>Diversisporales</taxon>
        <taxon>Gigasporaceae</taxon>
        <taxon>Cetraspora</taxon>
    </lineage>
</organism>
<evidence type="ECO:0000313" key="1">
    <source>
        <dbReference type="EMBL" id="CAG8543771.1"/>
    </source>
</evidence>
<accession>A0ACA9LR00</accession>
<protein>
    <submittedName>
        <fullName evidence="1">13798_t:CDS:1</fullName>
    </submittedName>
</protein>
<name>A0ACA9LR00_9GLOM</name>
<proteinExistence type="predicted"/>
<reference evidence="1" key="1">
    <citation type="submission" date="2021-06" db="EMBL/GenBank/DDBJ databases">
        <authorList>
            <person name="Kallberg Y."/>
            <person name="Tangrot J."/>
            <person name="Rosling A."/>
        </authorList>
    </citation>
    <scope>NUCLEOTIDE SEQUENCE</scope>
    <source>
        <strain evidence="1">28 12/20/2015</strain>
    </source>
</reference>
<gene>
    <name evidence="1" type="ORF">SPELUC_LOCUS4915</name>
</gene>
<comment type="caution">
    <text evidence="1">The sequence shown here is derived from an EMBL/GenBank/DDBJ whole genome shotgun (WGS) entry which is preliminary data.</text>
</comment>
<sequence>MAQPPPPQNLQPLQNPQNLKPMHNLANQIAQLVQQMQIGQPPQVNIPVVHRELNLVSYPEYMGGEQDPISWLENVEKAFEANRIADA</sequence>
<feature type="non-terminal residue" evidence="1">
    <location>
        <position position="87"/>
    </location>
</feature>
<keyword evidence="2" id="KW-1185">Reference proteome</keyword>
<evidence type="ECO:0000313" key="2">
    <source>
        <dbReference type="Proteomes" id="UP000789366"/>
    </source>
</evidence>